<dbReference type="AlphaFoldDB" id="A0A4Y2STK7"/>
<dbReference type="InterPro" id="IPR036084">
    <property type="entry name" value="Ser_inhib-like_sf"/>
</dbReference>
<feature type="domain" description="TIL" evidence="1">
    <location>
        <begin position="34"/>
        <end position="84"/>
    </location>
</feature>
<gene>
    <name evidence="2" type="ORF">AVEN_250763_1</name>
</gene>
<evidence type="ECO:0000259" key="1">
    <source>
        <dbReference type="Pfam" id="PF01826"/>
    </source>
</evidence>
<organism evidence="2 3">
    <name type="scientific">Araneus ventricosus</name>
    <name type="common">Orbweaver spider</name>
    <name type="synonym">Epeira ventricosa</name>
    <dbReference type="NCBI Taxonomy" id="182803"/>
    <lineage>
        <taxon>Eukaryota</taxon>
        <taxon>Metazoa</taxon>
        <taxon>Ecdysozoa</taxon>
        <taxon>Arthropoda</taxon>
        <taxon>Chelicerata</taxon>
        <taxon>Arachnida</taxon>
        <taxon>Araneae</taxon>
        <taxon>Araneomorphae</taxon>
        <taxon>Entelegynae</taxon>
        <taxon>Araneoidea</taxon>
        <taxon>Araneidae</taxon>
        <taxon>Araneus</taxon>
    </lineage>
</organism>
<name>A0A4Y2STK7_ARAVE</name>
<evidence type="ECO:0000313" key="3">
    <source>
        <dbReference type="Proteomes" id="UP000499080"/>
    </source>
</evidence>
<reference evidence="2 3" key="1">
    <citation type="journal article" date="2019" name="Sci. Rep.">
        <title>Orb-weaving spider Araneus ventricosus genome elucidates the spidroin gene catalogue.</title>
        <authorList>
            <person name="Kono N."/>
            <person name="Nakamura H."/>
            <person name="Ohtoshi R."/>
            <person name="Moran D.A.P."/>
            <person name="Shinohara A."/>
            <person name="Yoshida Y."/>
            <person name="Fujiwara M."/>
            <person name="Mori M."/>
            <person name="Tomita M."/>
            <person name="Arakawa K."/>
        </authorList>
    </citation>
    <scope>NUCLEOTIDE SEQUENCE [LARGE SCALE GENOMIC DNA]</scope>
</reference>
<dbReference type="Gene3D" id="2.10.25.10">
    <property type="entry name" value="Laminin"/>
    <property type="match status" value="1"/>
</dbReference>
<accession>A0A4Y2STK7</accession>
<keyword evidence="3" id="KW-1185">Reference proteome</keyword>
<dbReference type="OrthoDB" id="6425171at2759"/>
<proteinExistence type="predicted"/>
<comment type="caution">
    <text evidence="2">The sequence shown here is derived from an EMBL/GenBank/DDBJ whole genome shotgun (WGS) entry which is preliminary data.</text>
</comment>
<dbReference type="EMBL" id="BGPR01023802">
    <property type="protein sequence ID" value="GBN91261.1"/>
    <property type="molecule type" value="Genomic_DNA"/>
</dbReference>
<protein>
    <recommendedName>
        <fullName evidence="1">TIL domain-containing protein</fullName>
    </recommendedName>
</protein>
<dbReference type="Proteomes" id="UP000499080">
    <property type="component" value="Unassembled WGS sequence"/>
</dbReference>
<dbReference type="SUPFAM" id="SSF57567">
    <property type="entry name" value="Serine protease inhibitors"/>
    <property type="match status" value="1"/>
</dbReference>
<dbReference type="CDD" id="cd19941">
    <property type="entry name" value="TIL"/>
    <property type="match status" value="1"/>
</dbReference>
<evidence type="ECO:0000313" key="2">
    <source>
        <dbReference type="EMBL" id="GBN91261.1"/>
    </source>
</evidence>
<dbReference type="InterPro" id="IPR002919">
    <property type="entry name" value="TIL_dom"/>
</dbReference>
<dbReference type="Pfam" id="PF01826">
    <property type="entry name" value="TIL"/>
    <property type="match status" value="1"/>
</dbReference>
<sequence length="106" mass="12016">MYEKTPSGFMACRRGYLRAGLGSGSSFYDTEARCPPNEKEVECINFCNTCEVDSVCLDMCIPGCDCQHGFLRNKLGKCVPRHQCQTLHAEQSKHVFKFRTGRLSQR</sequence>